<comment type="caution">
    <text evidence="1">The sequence shown here is derived from an EMBL/GenBank/DDBJ whole genome shotgun (WGS) entry which is preliminary data.</text>
</comment>
<accession>A0A563DA15</accession>
<sequence length="196" mass="23215">MKKITDILKTINWEKLDSASKIIDIEKNFSNLISNNNEIANDAYWEFDNVVVLQGDLYESSFYLVPFLIETLKISENLEYILELLFQIINGASDKNQYVIYDINKDPFLYYFPNNNSNLKEPLGEAIKSAIYKQKEVLLKTMVNTNNLQDFENLINIFFNLKKYNIVKDIERIIENNYLSKEKLEIYNNDYKEDFI</sequence>
<name>A0A563DA15_9FLAO</name>
<keyword evidence="2" id="KW-1185">Reference proteome</keyword>
<protein>
    <submittedName>
        <fullName evidence="1">Uncharacterized protein</fullName>
    </submittedName>
</protein>
<evidence type="ECO:0000313" key="2">
    <source>
        <dbReference type="Proteomes" id="UP000319499"/>
    </source>
</evidence>
<reference evidence="1 2" key="1">
    <citation type="submission" date="2019-02" db="EMBL/GenBank/DDBJ databases">
        <title>Apibacter muscae sp. nov.: a novel member of the house fly microbiota.</title>
        <authorList>
            <person name="Park R."/>
        </authorList>
    </citation>
    <scope>NUCLEOTIDE SEQUENCE [LARGE SCALE GENOMIC DNA]</scope>
    <source>
        <strain evidence="1 2">AL1</strain>
    </source>
</reference>
<dbReference type="Proteomes" id="UP000319499">
    <property type="component" value="Unassembled WGS sequence"/>
</dbReference>
<evidence type="ECO:0000313" key="1">
    <source>
        <dbReference type="EMBL" id="TWP27055.1"/>
    </source>
</evidence>
<dbReference type="AlphaFoldDB" id="A0A563DA15"/>
<dbReference type="OrthoDB" id="1150189at2"/>
<proteinExistence type="predicted"/>
<gene>
    <name evidence="1" type="ORF">ETU09_08015</name>
</gene>
<organism evidence="1 2">
    <name type="scientific">Apibacter muscae</name>
    <dbReference type="NCBI Taxonomy" id="2509004"/>
    <lineage>
        <taxon>Bacteria</taxon>
        <taxon>Pseudomonadati</taxon>
        <taxon>Bacteroidota</taxon>
        <taxon>Flavobacteriia</taxon>
        <taxon>Flavobacteriales</taxon>
        <taxon>Weeksellaceae</taxon>
        <taxon>Apibacter</taxon>
    </lineage>
</organism>
<dbReference type="RefSeq" id="WP_146292997.1">
    <property type="nucleotide sequence ID" value="NZ_SELH01000024.1"/>
</dbReference>
<dbReference type="EMBL" id="SELH01000024">
    <property type="protein sequence ID" value="TWP27055.1"/>
    <property type="molecule type" value="Genomic_DNA"/>
</dbReference>